<evidence type="ECO:0000313" key="4">
    <source>
        <dbReference type="Proteomes" id="UP000792457"/>
    </source>
</evidence>
<dbReference type="Pfam" id="PF07707">
    <property type="entry name" value="BACK"/>
    <property type="match status" value="1"/>
</dbReference>
<dbReference type="OrthoDB" id="2347980at2759"/>
<dbReference type="InterPro" id="IPR011333">
    <property type="entry name" value="SKP1/BTB/POZ_sf"/>
</dbReference>
<feature type="compositionally biased region" description="Polar residues" evidence="1">
    <location>
        <begin position="62"/>
        <end position="71"/>
    </location>
</feature>
<dbReference type="PANTHER" id="PTHR16064">
    <property type="entry name" value="BTB POZ DOMAIN CONTAINING 7"/>
    <property type="match status" value="1"/>
</dbReference>
<feature type="region of interest" description="Disordered" evidence="1">
    <location>
        <begin position="791"/>
        <end position="838"/>
    </location>
</feature>
<dbReference type="InterPro" id="IPR047936">
    <property type="entry name" value="BTBD7_BACK"/>
</dbReference>
<evidence type="ECO:0000259" key="2">
    <source>
        <dbReference type="SMART" id="SM00875"/>
    </source>
</evidence>
<reference evidence="3" key="1">
    <citation type="submission" date="2013-04" db="EMBL/GenBank/DDBJ databases">
        <authorList>
            <person name="Qu J."/>
            <person name="Murali S.C."/>
            <person name="Bandaranaike D."/>
            <person name="Bellair M."/>
            <person name="Blankenburg K."/>
            <person name="Chao H."/>
            <person name="Dinh H."/>
            <person name="Doddapaneni H."/>
            <person name="Downs B."/>
            <person name="Dugan-Rocha S."/>
            <person name="Elkadiri S."/>
            <person name="Gnanaolivu R.D."/>
            <person name="Hernandez B."/>
            <person name="Javaid M."/>
            <person name="Jayaseelan J.C."/>
            <person name="Lee S."/>
            <person name="Li M."/>
            <person name="Ming W."/>
            <person name="Munidasa M."/>
            <person name="Muniz J."/>
            <person name="Nguyen L."/>
            <person name="Ongeri F."/>
            <person name="Osuji N."/>
            <person name="Pu L.-L."/>
            <person name="Puazo M."/>
            <person name="Qu C."/>
            <person name="Quiroz J."/>
            <person name="Raj R."/>
            <person name="Weissenberger G."/>
            <person name="Xin Y."/>
            <person name="Zou X."/>
            <person name="Han Y."/>
            <person name="Richards S."/>
            <person name="Worley K."/>
            <person name="Muzny D."/>
            <person name="Gibbs R."/>
        </authorList>
    </citation>
    <scope>NUCLEOTIDE SEQUENCE</scope>
    <source>
        <strain evidence="3">Sampled in the wild</strain>
    </source>
</reference>
<evidence type="ECO:0000256" key="1">
    <source>
        <dbReference type="SAM" id="MobiDB-lite"/>
    </source>
</evidence>
<feature type="compositionally biased region" description="Low complexity" evidence="1">
    <location>
        <begin position="984"/>
        <end position="995"/>
    </location>
</feature>
<dbReference type="CDD" id="cd18489">
    <property type="entry name" value="BACK_BTBD7"/>
    <property type="match status" value="1"/>
</dbReference>
<proteinExistence type="predicted"/>
<name>A0A8K0JV18_LADFU</name>
<feature type="compositionally biased region" description="Low complexity" evidence="1">
    <location>
        <begin position="264"/>
        <end position="279"/>
    </location>
</feature>
<dbReference type="Gene3D" id="1.25.40.420">
    <property type="match status" value="1"/>
</dbReference>
<feature type="compositionally biased region" description="Low complexity" evidence="1">
    <location>
        <begin position="653"/>
        <end position="665"/>
    </location>
</feature>
<organism evidence="3 4">
    <name type="scientific">Ladona fulva</name>
    <name type="common">Scarce chaser dragonfly</name>
    <name type="synonym">Libellula fulva</name>
    <dbReference type="NCBI Taxonomy" id="123851"/>
    <lineage>
        <taxon>Eukaryota</taxon>
        <taxon>Metazoa</taxon>
        <taxon>Ecdysozoa</taxon>
        <taxon>Arthropoda</taxon>
        <taxon>Hexapoda</taxon>
        <taxon>Insecta</taxon>
        <taxon>Pterygota</taxon>
        <taxon>Palaeoptera</taxon>
        <taxon>Odonata</taxon>
        <taxon>Epiprocta</taxon>
        <taxon>Anisoptera</taxon>
        <taxon>Libelluloidea</taxon>
        <taxon>Libellulidae</taxon>
        <taxon>Ladona</taxon>
    </lineage>
</organism>
<feature type="compositionally biased region" description="Low complexity" evidence="1">
    <location>
        <begin position="675"/>
        <end position="710"/>
    </location>
</feature>
<feature type="region of interest" description="Disordered" evidence="1">
    <location>
        <begin position="252"/>
        <end position="279"/>
    </location>
</feature>
<comment type="caution">
    <text evidence="3">The sequence shown here is derived from an EMBL/GenBank/DDBJ whole genome shotgun (WGS) entry which is preliminary data.</text>
</comment>
<gene>
    <name evidence="3" type="ORF">J437_LFUL007833</name>
</gene>
<protein>
    <recommendedName>
        <fullName evidence="2">BACK domain-containing protein</fullName>
    </recommendedName>
</protein>
<feature type="domain" description="BACK" evidence="2">
    <location>
        <begin position="323"/>
        <end position="414"/>
    </location>
</feature>
<evidence type="ECO:0000313" key="3">
    <source>
        <dbReference type="EMBL" id="KAG8222764.1"/>
    </source>
</evidence>
<feature type="compositionally biased region" description="Low complexity" evidence="1">
    <location>
        <begin position="42"/>
        <end position="61"/>
    </location>
</feature>
<dbReference type="GO" id="GO:0061138">
    <property type="term" value="P:morphogenesis of a branching epithelium"/>
    <property type="evidence" value="ECO:0007669"/>
    <property type="project" value="InterPro"/>
</dbReference>
<dbReference type="PANTHER" id="PTHR16064:SF3">
    <property type="entry name" value="BTB_POZ DOMAIN-CONTAINING PROTEIN 7"/>
    <property type="match status" value="1"/>
</dbReference>
<feature type="compositionally biased region" description="Low complexity" evidence="1">
    <location>
        <begin position="824"/>
        <end position="837"/>
    </location>
</feature>
<feature type="region of interest" description="Disordered" evidence="1">
    <location>
        <begin position="610"/>
        <end position="710"/>
    </location>
</feature>
<dbReference type="Gene3D" id="3.30.710.10">
    <property type="entry name" value="Potassium Channel Kv1.1, Chain A"/>
    <property type="match status" value="1"/>
</dbReference>
<feature type="region of interest" description="Disordered" evidence="1">
    <location>
        <begin position="931"/>
        <end position="997"/>
    </location>
</feature>
<dbReference type="SMART" id="SM00875">
    <property type="entry name" value="BACK"/>
    <property type="match status" value="1"/>
</dbReference>
<feature type="region of interest" description="Disordered" evidence="1">
    <location>
        <begin position="907"/>
        <end position="926"/>
    </location>
</feature>
<accession>A0A8K0JV18</accession>
<sequence length="1050" mass="111680">MSFCVACTVPYLLETGDYADATLVFTSATTSTGIANSGNQCPAASHSPNSSASSSSPSSSAHQTFSSNASPSPQPCSSTSGASCPSTSSHPSAPQQQHSEYGFHPRLELPCHRAILSARSPFFRNVMARRRVGVGAGATSDDPSCDSQQQQRGPARIVLDESVIPKRYARVLLHAIYLDTVDLGLILRGANGNGGSSINEAHALLSSSSASGRLQLEPSISADIHKKLPDPDKKTIGLRMTDRMHLRKCADKKLGGRSSTSQMQQQGNGASGLGNSAASLRPPAAMEEAMELYQIGRFLEVDILSQGCEDLILEGLTVETLPCVLRWGAQPHGSAWVRRQAANFLREEFQTISCSPVLYRLEKGELAEALTSDFLQASELEVLQAVLRWGEHELVRRMEDREPNLLSHTAHSVSRKGVKKRDLSDGELREIISDLIPLVRVDHVLPPGGGGSSGLGAVGGGGGGAGGAGGGGGNCGSDALSQAIRRGLLSTPPSHMIGGEGGAGGNRADAWVRSRAGTNGIFVRPRLFMPYYEEVKALLEERVAQEAELLRLRRAPRPPHLRDLPDIPDTLYMVEGRPRRGLGVGGLVGPGGGNGLLVHPGPYHLHQQHLYQQQPSSGGGPLVSQQPFGSGPQVPPGDGGQQSHLMCGGAGISHSSGPLSLCCSPSPSPPPPLSGPSGSFASSHQSSAVVHHAPPSSSSASIATALPAPDPATTTAMLRREQKLRQAPTVQRALSLPLSSRHEILRQIRLRVVREFNLPDPVAEFLETASCYCTQDDDDIAGDLEVEAVVEGSKDEARGGQGSSSGSFAGGRNAPSPFPRLHGSQSTAQSSSPSSATVGAYQRGDHLLAGHFHQCDVQWSEPEFECLQVEGEVREGLLSEVMPDVAMATASFGQLQLQEQELELDLGDGASHPPTNSASLPQLYPHLPHAGPILHHPFRPPPFLHHRPSQQQLPLAHLPQRASPSQPHQGPALYHHLPPPLLPPSHQLQQQPTQQRTTVHLAPVEVRAPVTWTATEAMAAAVKRIVFADQRPSLCRWASSQLFFLVSHLW</sequence>
<reference evidence="3" key="2">
    <citation type="submission" date="2017-10" db="EMBL/GenBank/DDBJ databases">
        <title>Ladona fulva Genome sequencing and assembly.</title>
        <authorList>
            <person name="Murali S."/>
            <person name="Richards S."/>
            <person name="Bandaranaike D."/>
            <person name="Bellair M."/>
            <person name="Blankenburg K."/>
            <person name="Chao H."/>
            <person name="Dinh H."/>
            <person name="Doddapaneni H."/>
            <person name="Dugan-Rocha S."/>
            <person name="Elkadiri S."/>
            <person name="Gnanaolivu R."/>
            <person name="Hernandez B."/>
            <person name="Skinner E."/>
            <person name="Javaid M."/>
            <person name="Lee S."/>
            <person name="Li M."/>
            <person name="Ming W."/>
            <person name="Munidasa M."/>
            <person name="Muniz J."/>
            <person name="Nguyen L."/>
            <person name="Hughes D."/>
            <person name="Osuji N."/>
            <person name="Pu L.-L."/>
            <person name="Puazo M."/>
            <person name="Qu C."/>
            <person name="Quiroz J."/>
            <person name="Raj R."/>
            <person name="Weissenberger G."/>
            <person name="Xin Y."/>
            <person name="Zou X."/>
            <person name="Han Y."/>
            <person name="Worley K."/>
            <person name="Muzny D."/>
            <person name="Gibbs R."/>
        </authorList>
    </citation>
    <scope>NUCLEOTIDE SEQUENCE</scope>
    <source>
        <strain evidence="3">Sampled in the wild</strain>
    </source>
</reference>
<keyword evidence="4" id="KW-1185">Reference proteome</keyword>
<feature type="compositionally biased region" description="Low complexity" evidence="1">
    <location>
        <begin position="75"/>
        <end position="98"/>
    </location>
</feature>
<dbReference type="EMBL" id="KZ308144">
    <property type="protein sequence ID" value="KAG8222764.1"/>
    <property type="molecule type" value="Genomic_DNA"/>
</dbReference>
<feature type="region of interest" description="Disordered" evidence="1">
    <location>
        <begin position="37"/>
        <end position="98"/>
    </location>
</feature>
<dbReference type="InterPro" id="IPR042345">
    <property type="entry name" value="Btbd7"/>
</dbReference>
<dbReference type="Proteomes" id="UP000792457">
    <property type="component" value="Unassembled WGS sequence"/>
</dbReference>
<dbReference type="AlphaFoldDB" id="A0A8K0JV18"/>
<dbReference type="InterPro" id="IPR011705">
    <property type="entry name" value="BACK"/>
</dbReference>